<feature type="domain" description="Endoplasmic reticulum vesicle transporter C-terminal" evidence="10">
    <location>
        <begin position="148"/>
        <end position="271"/>
    </location>
</feature>
<dbReference type="GO" id="GO:0006890">
    <property type="term" value="P:retrograde vesicle-mediated transport, Golgi to endoplasmic reticulum"/>
    <property type="evidence" value="ECO:0007669"/>
    <property type="project" value="TreeGrafter"/>
</dbReference>
<dbReference type="Pfam" id="PF13850">
    <property type="entry name" value="ERGIC_N"/>
    <property type="match status" value="1"/>
</dbReference>
<comment type="similarity">
    <text evidence="3">Belongs to the ERGIC family.</text>
</comment>
<keyword evidence="14" id="KW-1185">Reference proteome</keyword>
<protein>
    <recommendedName>
        <fullName evidence="7">Endoplasmic reticulum-Golgi intermediate compartment protein 3</fullName>
    </recommendedName>
</protein>
<organism evidence="12">
    <name type="scientific">Capitella teleta</name>
    <name type="common">Polychaete worm</name>
    <dbReference type="NCBI Taxonomy" id="283909"/>
    <lineage>
        <taxon>Eukaryota</taxon>
        <taxon>Metazoa</taxon>
        <taxon>Spiralia</taxon>
        <taxon>Lophotrochozoa</taxon>
        <taxon>Annelida</taxon>
        <taxon>Polychaeta</taxon>
        <taxon>Sedentaria</taxon>
        <taxon>Scolecida</taxon>
        <taxon>Capitellidae</taxon>
        <taxon>Capitella</taxon>
    </lineage>
</organism>
<dbReference type="OrthoDB" id="270930at2759"/>
<keyword evidence="6 9" id="KW-0472">Membrane</keyword>
<dbReference type="STRING" id="283909.R7VJ47"/>
<dbReference type="GO" id="GO:0005789">
    <property type="term" value="C:endoplasmic reticulum membrane"/>
    <property type="evidence" value="ECO:0007669"/>
    <property type="project" value="TreeGrafter"/>
</dbReference>
<reference evidence="14" key="1">
    <citation type="submission" date="2012-12" db="EMBL/GenBank/DDBJ databases">
        <authorList>
            <person name="Hellsten U."/>
            <person name="Grimwood J."/>
            <person name="Chapman J.A."/>
            <person name="Shapiro H."/>
            <person name="Aerts A."/>
            <person name="Otillar R.P."/>
            <person name="Terry A.Y."/>
            <person name="Boore J.L."/>
            <person name="Simakov O."/>
            <person name="Marletaz F."/>
            <person name="Cho S.-J."/>
            <person name="Edsinger-Gonzales E."/>
            <person name="Havlak P."/>
            <person name="Kuo D.-H."/>
            <person name="Larsson T."/>
            <person name="Lv J."/>
            <person name="Arendt D."/>
            <person name="Savage R."/>
            <person name="Osoegawa K."/>
            <person name="de Jong P."/>
            <person name="Lindberg D.R."/>
            <person name="Seaver E.C."/>
            <person name="Weisblat D.A."/>
            <person name="Putnam N.H."/>
            <person name="Grigoriev I.V."/>
            <person name="Rokhsar D.S."/>
        </authorList>
    </citation>
    <scope>NUCLEOTIDE SEQUENCE</scope>
    <source>
        <strain evidence="14">I ESC-2004</strain>
    </source>
</reference>
<evidence type="ECO:0000256" key="1">
    <source>
        <dbReference type="ARBA" id="ARBA00004257"/>
    </source>
</evidence>
<dbReference type="AlphaFoldDB" id="R7VJ47"/>
<dbReference type="InterPro" id="IPR039542">
    <property type="entry name" value="Erv_N"/>
</dbReference>
<dbReference type="OMA" id="GPTHGMY"/>
<reference evidence="13" key="3">
    <citation type="submission" date="2015-06" db="UniProtKB">
        <authorList>
            <consortium name="EnsemblMetazoa"/>
        </authorList>
    </citation>
    <scope>IDENTIFICATION</scope>
</reference>
<evidence type="ECO:0000256" key="2">
    <source>
        <dbReference type="ARBA" id="ARBA00004457"/>
    </source>
</evidence>
<evidence type="ECO:0000256" key="9">
    <source>
        <dbReference type="SAM" id="Phobius"/>
    </source>
</evidence>
<dbReference type="PANTHER" id="PTHR10984:SF25">
    <property type="entry name" value="ENDOPLASMIC RETICULUM-GOLGI INTERMEDIATE COMPARTMENT PROTEIN 3"/>
    <property type="match status" value="1"/>
</dbReference>
<evidence type="ECO:0000256" key="5">
    <source>
        <dbReference type="ARBA" id="ARBA00022989"/>
    </source>
</evidence>
<dbReference type="GO" id="GO:0030134">
    <property type="term" value="C:COPII-coated ER to Golgi transport vesicle"/>
    <property type="evidence" value="ECO:0007669"/>
    <property type="project" value="TreeGrafter"/>
</dbReference>
<dbReference type="Proteomes" id="UP000014760">
    <property type="component" value="Unassembled WGS sequence"/>
</dbReference>
<gene>
    <name evidence="12" type="ORF">CAPTEDRAFT_139951</name>
</gene>
<name>R7VJ47_CAPTE</name>
<keyword evidence="4 9" id="KW-0812">Transmembrane</keyword>
<evidence type="ECO:0000259" key="10">
    <source>
        <dbReference type="Pfam" id="PF07970"/>
    </source>
</evidence>
<accession>R7VJ47</accession>
<evidence type="ECO:0000256" key="7">
    <source>
        <dbReference type="ARBA" id="ARBA00040493"/>
    </source>
</evidence>
<dbReference type="GO" id="GO:0000139">
    <property type="term" value="C:Golgi membrane"/>
    <property type="evidence" value="ECO:0007669"/>
    <property type="project" value="TreeGrafter"/>
</dbReference>
<evidence type="ECO:0000256" key="3">
    <source>
        <dbReference type="ARBA" id="ARBA00005648"/>
    </source>
</evidence>
<evidence type="ECO:0000256" key="6">
    <source>
        <dbReference type="ARBA" id="ARBA00023136"/>
    </source>
</evidence>
<sequence>MQIRDVFNSLRQFDAYPKTLEDFRVKTYGGAAVTIVSGILMFVLFVSEFNYYLTTEVHPELFVDTARGQKLKINVDMTFPTVGCSFLTLDAMDVSGEQQIDVLHDIFKQRLDLDGIEVKAEPSKEDLGDKSKDFAVKNPLKDDRCESCYGAESEAHKCCNTCNEVREAYRQKGWAFVDAQNIEQCMREGYVSQLEEGKNEGCRIYGFLEVNKVAGNFHVAPGRSFSQHHAHIHDMQALQGMKFNMSHRIQHLSFGDDYPGQVNPLDASEQVTEQGEWPSADSTFV</sequence>
<feature type="domain" description="Endoplasmic reticulum vesicle transporter N-terminal" evidence="11">
    <location>
        <begin position="10"/>
        <end position="99"/>
    </location>
</feature>
<evidence type="ECO:0000256" key="4">
    <source>
        <dbReference type="ARBA" id="ARBA00022692"/>
    </source>
</evidence>
<reference evidence="12 14" key="2">
    <citation type="journal article" date="2013" name="Nature">
        <title>Insights into bilaterian evolution from three spiralian genomes.</title>
        <authorList>
            <person name="Simakov O."/>
            <person name="Marletaz F."/>
            <person name="Cho S.J."/>
            <person name="Edsinger-Gonzales E."/>
            <person name="Havlak P."/>
            <person name="Hellsten U."/>
            <person name="Kuo D.H."/>
            <person name="Larsson T."/>
            <person name="Lv J."/>
            <person name="Arendt D."/>
            <person name="Savage R."/>
            <person name="Osoegawa K."/>
            <person name="de Jong P."/>
            <person name="Grimwood J."/>
            <person name="Chapman J.A."/>
            <person name="Shapiro H."/>
            <person name="Aerts A."/>
            <person name="Otillar R.P."/>
            <person name="Terry A.Y."/>
            <person name="Boore J.L."/>
            <person name="Grigoriev I.V."/>
            <person name="Lindberg D.R."/>
            <person name="Seaver E.C."/>
            <person name="Weisblat D.A."/>
            <person name="Putnam N.H."/>
            <person name="Rokhsar D.S."/>
        </authorList>
    </citation>
    <scope>NUCLEOTIDE SEQUENCE</scope>
    <source>
        <strain evidence="12 14">I ESC-2004</strain>
    </source>
</reference>
<keyword evidence="5 9" id="KW-1133">Transmembrane helix</keyword>
<dbReference type="InterPro" id="IPR012936">
    <property type="entry name" value="Erv_C"/>
</dbReference>
<dbReference type="HOGENOM" id="CLU_034705_1_2_1"/>
<dbReference type="FunCoup" id="R7VJ47">
    <property type="interactions" value="2047"/>
</dbReference>
<comment type="subcellular location">
    <subcellularLocation>
        <location evidence="2">Endoplasmic reticulum-Golgi intermediate compartment membrane</location>
        <topology evidence="2">Multi-pass membrane protein</topology>
    </subcellularLocation>
    <subcellularLocation>
        <location evidence="1">Golgi apparatus</location>
        <location evidence="1">cis-Golgi network membrane</location>
        <topology evidence="1">Multi-pass membrane protein</topology>
    </subcellularLocation>
</comment>
<dbReference type="PANTHER" id="PTHR10984">
    <property type="entry name" value="ENDOPLASMIC RETICULUM-GOLGI INTERMEDIATE COMPARTMENT PROTEIN"/>
    <property type="match status" value="1"/>
</dbReference>
<dbReference type="EMBL" id="KB291824">
    <property type="protein sequence ID" value="ELU18587.1"/>
    <property type="molecule type" value="Genomic_DNA"/>
</dbReference>
<dbReference type="EnsemblMetazoa" id="CapteT139951">
    <property type="protein sequence ID" value="CapteP139951"/>
    <property type="gene ID" value="CapteG139951"/>
</dbReference>
<evidence type="ECO:0000259" key="11">
    <source>
        <dbReference type="Pfam" id="PF13850"/>
    </source>
</evidence>
<evidence type="ECO:0000313" key="12">
    <source>
        <dbReference type="EMBL" id="ELU18587.1"/>
    </source>
</evidence>
<proteinExistence type="inferred from homology"/>
<feature type="region of interest" description="Disordered" evidence="8">
    <location>
        <begin position="263"/>
        <end position="285"/>
    </location>
</feature>
<dbReference type="InterPro" id="IPR045888">
    <property type="entry name" value="Erv"/>
</dbReference>
<feature type="transmembrane region" description="Helical" evidence="9">
    <location>
        <begin position="27"/>
        <end position="46"/>
    </location>
</feature>
<evidence type="ECO:0000313" key="14">
    <source>
        <dbReference type="Proteomes" id="UP000014760"/>
    </source>
</evidence>
<dbReference type="Pfam" id="PF07970">
    <property type="entry name" value="COPIIcoated_ERV"/>
    <property type="match status" value="1"/>
</dbReference>
<evidence type="ECO:0000313" key="13">
    <source>
        <dbReference type="EnsemblMetazoa" id="CapteP139951"/>
    </source>
</evidence>
<dbReference type="EMBL" id="AMQN01016199">
    <property type="status" value="NOT_ANNOTATED_CDS"/>
    <property type="molecule type" value="Genomic_DNA"/>
</dbReference>
<dbReference type="GO" id="GO:0006888">
    <property type="term" value="P:endoplasmic reticulum to Golgi vesicle-mediated transport"/>
    <property type="evidence" value="ECO:0007669"/>
    <property type="project" value="TreeGrafter"/>
</dbReference>
<evidence type="ECO:0000256" key="8">
    <source>
        <dbReference type="SAM" id="MobiDB-lite"/>
    </source>
</evidence>
<dbReference type="GO" id="GO:0033116">
    <property type="term" value="C:endoplasmic reticulum-Golgi intermediate compartment membrane"/>
    <property type="evidence" value="ECO:0007669"/>
    <property type="project" value="UniProtKB-SubCell"/>
</dbReference>